<evidence type="ECO:0000256" key="5">
    <source>
        <dbReference type="SAM" id="MobiDB-lite"/>
    </source>
</evidence>
<keyword evidence="4" id="KW-0342">GTP-binding</keyword>
<evidence type="ECO:0000256" key="1">
    <source>
        <dbReference type="ARBA" id="ARBA00022723"/>
    </source>
</evidence>
<feature type="compositionally biased region" description="Low complexity" evidence="5">
    <location>
        <begin position="50"/>
        <end position="66"/>
    </location>
</feature>
<reference evidence="7 8" key="1">
    <citation type="submission" date="2024-02" db="EMBL/GenBank/DDBJ databases">
        <authorList>
            <person name="Chen Y."/>
            <person name="Shah S."/>
            <person name="Dougan E. K."/>
            <person name="Thang M."/>
            <person name="Chan C."/>
        </authorList>
    </citation>
    <scope>NUCLEOTIDE SEQUENCE [LARGE SCALE GENOMIC DNA]</scope>
</reference>
<sequence>MDSLSRGPLLGATRQVELGLHGLRRFRGPGPMHTLDAKTRPSRKLLQSRSGSIACAMGAAASSAKLKASKNRPTPRGKAEAKDPQHSTARERFEQRRRQWAQLYKSGQMEQESSMKLQADEDVLYEQQDERKNEDLKAKLRHLTDPGEVVKRLSRLTGDPWEFGVECLLSLGDLSSAREAVLAARERVPRKNWAEASVLLADSALKLEDSNEPVDQKLAEDLLAALIEAQRPSQALEVFVQLAVTDAQRAANLLKREREMRSKADPKVLEELKAGAEEIFEKVMERVRQSVKLSEEWDIAEAHRSQIGPGEAFGAWTSKPRIRDRWNTLLRLVAKRRHMPDVFEVCDARRACWVHADHSTTEFIARAAVATVNMTGLVDSFHAMPAPRFPEVVFLGWSNVGKSSLINALLHRTAVAPVSNMPGKTTQFHFYSINEKNAAFPQMTLVDVPGLGEAMADEAQTRHWRSTLDLYLKRRGNMLRQVFHLISCEVLLRRKRPSLLDMAVMEMCLRHRRDSEYTIVITKVDLIKSEEAMETVFQTMRRISARMSEKLGIRRVKIIPCSVKRIRGRILLWRRLWRSVDPELTLKVRPAKELKEVQKELDAMVEQGKIEDLSALAEQESNWDVWDYAMRGLVQLKQLRKTWQLLQQGPAEGFVRDNQEDDEDLMEDLEEDLMEEAELQVKDDGEASSSTQPADDVVEEAQEDEDLDLFQDVIEETGRLSAMQERVAVVLGEAALAREESAEPLDAPLAELIIERLQSEQSAAVAELLMEKAVCISRGEDELANAFSNTFAQLNELLTMAREDPRMTPWTADRWTRLILSIGRANQLCLIEKVFGYMKEFHVRGDKETDAAVAQLVVKSLDVAQQAPSLSGLTRLEGLPEVLLLGTAGMRNSDKSSIATAVVSMQPRRRLEDELAGEGQQGKKQGRRKSRPPKVYETKAGVSGFEFPPEKKKPCIEASMCGMRHALTCQKRVNRKGAKDDDADDVQWVFTGRAWFRPAIQQVKTQPKEVSFLSLFGWTLGGLVCLEYDDSPCGAYREADKSSEAKALKEDCFHTRDVIAELSRLPAFLVASEHWLAEATAKLALKGCGREEIAYLMGIHAEALHEDLPSSFPEVGTPILDVAFLPSSAVCRIQGSVSSAHLNGKQCTLGRQLLADDTHALVHVEGEEAAGAMLLARKNLIFEAIGQLNESNAPPMPSEELPSPSQILGSSLPVKGEEAAQWLCAVVMRLLVKGCGKEEIGFILSLPAKGQEASFGNSNMPSSITADQLGQLLQDLSFCPPGAECRVEGAKSSGKLNGLQGVLTEACPGHASHAKLQLPGEGEVLRLRCKGQFDCTDSVHFCAKSLMRIHRKNLRLISYAGLCTDGKKEVNVHTAGTAGLCSWCCSLSVAPKTSKIDASEKLTGELHRLADLKAGGLLSEDEFQAAKAKLLAWGSRLCVSSQEAEELCRAVWGVPAELRKITFEGSGSGLRCSTSSNDAVEVRGWEALRLSEKESGLTVSLPGRLPIWWTPAIKSLWLPLRFAEDEGGLNLHRIFLSAEKLSVQWHWPGDDKPNSGDADGLPLPLSILADGLKVEICPKFGEL</sequence>
<evidence type="ECO:0000259" key="6">
    <source>
        <dbReference type="PROSITE" id="PS51706"/>
    </source>
</evidence>
<comment type="caution">
    <text evidence="7">The sequence shown here is derived from an EMBL/GenBank/DDBJ whole genome shotgun (WGS) entry which is preliminary data.</text>
</comment>
<dbReference type="PANTHER" id="PTHR11649:SF13">
    <property type="entry name" value="ENGB-TYPE G DOMAIN-CONTAINING PROTEIN"/>
    <property type="match status" value="1"/>
</dbReference>
<dbReference type="Pfam" id="PF01926">
    <property type="entry name" value="MMR_HSR1"/>
    <property type="match status" value="1"/>
</dbReference>
<dbReference type="SUPFAM" id="SSF52540">
    <property type="entry name" value="P-loop containing nucleoside triphosphate hydrolases"/>
    <property type="match status" value="1"/>
</dbReference>
<dbReference type="InterPro" id="IPR030393">
    <property type="entry name" value="G_ENGB_dom"/>
</dbReference>
<dbReference type="InterPro" id="IPR027417">
    <property type="entry name" value="P-loop_NTPase"/>
</dbReference>
<feature type="region of interest" description="Disordered" evidence="5">
    <location>
        <begin position="24"/>
        <end position="95"/>
    </location>
</feature>
<proteinExistence type="predicted"/>
<feature type="compositionally biased region" description="Basic and acidic residues" evidence="5">
    <location>
        <begin position="77"/>
        <end position="95"/>
    </location>
</feature>
<protein>
    <recommendedName>
        <fullName evidence="6">EngB-type G domain-containing protein</fullName>
    </recommendedName>
</protein>
<dbReference type="EMBL" id="CAXAMN010028428">
    <property type="protein sequence ID" value="CAK9116523.1"/>
    <property type="molecule type" value="Genomic_DNA"/>
</dbReference>
<accession>A0ABP0SVZ4</accession>
<gene>
    <name evidence="7" type="ORF">CCMP2556_LOCUS54074</name>
</gene>
<evidence type="ECO:0000256" key="2">
    <source>
        <dbReference type="ARBA" id="ARBA00022741"/>
    </source>
</evidence>
<keyword evidence="8" id="KW-1185">Reference proteome</keyword>
<keyword evidence="1" id="KW-0479">Metal-binding</keyword>
<evidence type="ECO:0000256" key="3">
    <source>
        <dbReference type="ARBA" id="ARBA00022842"/>
    </source>
</evidence>
<dbReference type="InterPro" id="IPR006073">
    <property type="entry name" value="GTP-bd"/>
</dbReference>
<evidence type="ECO:0000313" key="8">
    <source>
        <dbReference type="Proteomes" id="UP001642484"/>
    </source>
</evidence>
<dbReference type="PANTHER" id="PTHR11649">
    <property type="entry name" value="MSS1/TRME-RELATED GTP-BINDING PROTEIN"/>
    <property type="match status" value="1"/>
</dbReference>
<keyword evidence="2" id="KW-0547">Nucleotide-binding</keyword>
<organism evidence="7 8">
    <name type="scientific">Durusdinium trenchii</name>
    <dbReference type="NCBI Taxonomy" id="1381693"/>
    <lineage>
        <taxon>Eukaryota</taxon>
        <taxon>Sar</taxon>
        <taxon>Alveolata</taxon>
        <taxon>Dinophyceae</taxon>
        <taxon>Suessiales</taxon>
        <taxon>Symbiodiniaceae</taxon>
        <taxon>Durusdinium</taxon>
    </lineage>
</organism>
<feature type="domain" description="EngB-type G" evidence="6">
    <location>
        <begin position="388"/>
        <end position="582"/>
    </location>
</feature>
<evidence type="ECO:0000256" key="4">
    <source>
        <dbReference type="ARBA" id="ARBA00023134"/>
    </source>
</evidence>
<dbReference type="PROSITE" id="PS51706">
    <property type="entry name" value="G_ENGB"/>
    <property type="match status" value="1"/>
</dbReference>
<evidence type="ECO:0000313" key="7">
    <source>
        <dbReference type="EMBL" id="CAK9116523.1"/>
    </source>
</evidence>
<keyword evidence="3" id="KW-0460">Magnesium</keyword>
<dbReference type="Proteomes" id="UP001642484">
    <property type="component" value="Unassembled WGS sequence"/>
</dbReference>
<name>A0ABP0SVZ4_9DINO</name>
<feature type="region of interest" description="Disordered" evidence="5">
    <location>
        <begin position="909"/>
        <end position="935"/>
    </location>
</feature>
<dbReference type="Gene3D" id="3.40.50.300">
    <property type="entry name" value="P-loop containing nucleotide triphosphate hydrolases"/>
    <property type="match status" value="1"/>
</dbReference>